<dbReference type="Pfam" id="PF03016">
    <property type="entry name" value="Exostosin_GT47"/>
    <property type="match status" value="1"/>
</dbReference>
<sequence length="607" mass="68764">MLRSCSNSQKRQKSITFSLTPGDSPSCSHGPMLRVVKSGSAVARYVCSAFNRKSACESDLCQLSSVPNWPVKMLRKITPEQRCYCSTCDRLFICSTEELDTHRKHRLMTGISDQLLKMPSFLLSPRSDADAHAQYLFSLDTLNNLYAILHQIGVNYVLCIGTPRLHEFIQLQRSLNGLDMSSFLLDLDARLGHFYRAKMFARFNMVNGHFFSAKRRRKFKDIMRTIPNTARFAIICDPPFKAPLILVYEQMLLLIRRYLKHVVHWVGLPFDTRGVKCFQIFHLKLKDRNGSESGNMRPWIRLGVVCLSLFLVYLTWCSFRPVYHSLTSGGRHASFASHATLPSRAPAQCTYHTCFDASQCAKEYPGRPLNRIGVYVYVPDASSRPVTRQFAALIQAVRTSRYAVRDLSEACVFVPDLDLLNARRGEVDKDLRLINRSPQWNNGVNHLLFNILPGKELLFSGQAILVGGGHTRATYRATYDVAIPAYNPLLRRTACSQRNSDHRPVLLTILPLADRRTRSRAEQALSAYRDHSSTILDSNQTVMLLRHSASIDPVQQSDRIPSMWATVVHNSHRATEPESVLVDYEDTLCRSTFCAVARADPLGYLGL</sequence>
<proteinExistence type="predicted"/>
<dbReference type="GO" id="GO:0005730">
    <property type="term" value="C:nucleolus"/>
    <property type="evidence" value="ECO:0007669"/>
    <property type="project" value="TreeGrafter"/>
</dbReference>
<evidence type="ECO:0000259" key="5">
    <source>
        <dbReference type="Pfam" id="PF03016"/>
    </source>
</evidence>
<dbReference type="InterPro" id="IPR041370">
    <property type="entry name" value="Mlase_EEF1AKMT1/ZCCHC4"/>
</dbReference>
<dbReference type="OrthoDB" id="431817at2759"/>
<evidence type="ECO:0000256" key="2">
    <source>
        <dbReference type="ARBA" id="ARBA00022490"/>
    </source>
</evidence>
<dbReference type="PANTHER" id="PTHR13493">
    <property type="entry name" value="ZINC FINGER CCHC DOMAIN-CONTAINING"/>
    <property type="match status" value="1"/>
</dbReference>
<keyword evidence="3" id="KW-0489">Methyltransferase</keyword>
<reference evidence="8" key="1">
    <citation type="submission" date="2016-06" db="UniProtKB">
        <authorList>
            <consortium name="WormBaseParasite"/>
        </authorList>
    </citation>
    <scope>IDENTIFICATION</scope>
</reference>
<dbReference type="Proteomes" id="UP000272942">
    <property type="component" value="Unassembled WGS sequence"/>
</dbReference>
<organism evidence="8">
    <name type="scientific">Echinostoma caproni</name>
    <dbReference type="NCBI Taxonomy" id="27848"/>
    <lineage>
        <taxon>Eukaryota</taxon>
        <taxon>Metazoa</taxon>
        <taxon>Spiralia</taxon>
        <taxon>Lophotrochozoa</taxon>
        <taxon>Platyhelminthes</taxon>
        <taxon>Trematoda</taxon>
        <taxon>Digenea</taxon>
        <taxon>Plagiorchiida</taxon>
        <taxon>Echinostomata</taxon>
        <taxon>Echinostomatoidea</taxon>
        <taxon>Echinostomatidae</taxon>
        <taxon>Echinostoma</taxon>
    </lineage>
</organism>
<dbReference type="GO" id="GO:0008988">
    <property type="term" value="F:rRNA (adenine-N6-)-methyltransferase activity"/>
    <property type="evidence" value="ECO:0007669"/>
    <property type="project" value="InterPro"/>
</dbReference>
<keyword evidence="7" id="KW-1185">Reference proteome</keyword>
<dbReference type="EMBL" id="UZAN01056543">
    <property type="protein sequence ID" value="VDP91305.1"/>
    <property type="molecule type" value="Genomic_DNA"/>
</dbReference>
<reference evidence="6 7" key="2">
    <citation type="submission" date="2018-11" db="EMBL/GenBank/DDBJ databases">
        <authorList>
            <consortium name="Pathogen Informatics"/>
        </authorList>
    </citation>
    <scope>NUCLEOTIDE SEQUENCE [LARGE SCALE GENOMIC DNA]</scope>
    <source>
        <strain evidence="6 7">Egypt</strain>
    </source>
</reference>
<dbReference type="AlphaFoldDB" id="A0A183B498"/>
<evidence type="ECO:0000313" key="6">
    <source>
        <dbReference type="EMBL" id="VDP91305.1"/>
    </source>
</evidence>
<protein>
    <submittedName>
        <fullName evidence="8">Exostosin domain-containing protein</fullName>
    </submittedName>
</protein>
<dbReference type="Pfam" id="PF10237">
    <property type="entry name" value="N6-adenineMlase"/>
    <property type="match status" value="1"/>
</dbReference>
<comment type="subcellular location">
    <subcellularLocation>
        <location evidence="1">Cytoplasm</location>
    </subcellularLocation>
</comment>
<evidence type="ECO:0000313" key="7">
    <source>
        <dbReference type="Proteomes" id="UP000272942"/>
    </source>
</evidence>
<dbReference type="GO" id="GO:0005737">
    <property type="term" value="C:cytoplasm"/>
    <property type="evidence" value="ECO:0007669"/>
    <property type="project" value="UniProtKB-SubCell"/>
</dbReference>
<evidence type="ECO:0000313" key="8">
    <source>
        <dbReference type="WBParaSite" id="ECPE_0001407301-mRNA-1"/>
    </source>
</evidence>
<evidence type="ECO:0000256" key="1">
    <source>
        <dbReference type="ARBA" id="ARBA00004496"/>
    </source>
</evidence>
<evidence type="ECO:0000256" key="4">
    <source>
        <dbReference type="ARBA" id="ARBA00022679"/>
    </source>
</evidence>
<keyword evidence="2" id="KW-0963">Cytoplasm</keyword>
<dbReference type="InterPro" id="IPR039846">
    <property type="entry name" value="ZCCHC4"/>
</dbReference>
<dbReference type="PANTHER" id="PTHR13493:SF3">
    <property type="entry name" value="RRNA N6-ADENOSINE-METHYLTRANSFERASE ZCCHC4"/>
    <property type="match status" value="1"/>
</dbReference>
<gene>
    <name evidence="6" type="ORF">ECPE_LOCUS14033</name>
</gene>
<accession>A0A183B498</accession>
<name>A0A183B498_9TREM</name>
<keyword evidence="4" id="KW-0808">Transferase</keyword>
<evidence type="ECO:0000256" key="3">
    <source>
        <dbReference type="ARBA" id="ARBA00022603"/>
    </source>
</evidence>
<dbReference type="InterPro" id="IPR040911">
    <property type="entry name" value="Exostosin_GT47"/>
</dbReference>
<feature type="domain" description="Exostosin GT47" evidence="5">
    <location>
        <begin position="371"/>
        <end position="601"/>
    </location>
</feature>
<dbReference type="WBParaSite" id="ECPE_0001407301-mRNA-1">
    <property type="protein sequence ID" value="ECPE_0001407301-mRNA-1"/>
    <property type="gene ID" value="ECPE_0001407301"/>
</dbReference>